<dbReference type="PANTHER" id="PTHR31793">
    <property type="entry name" value="4-HYDROXYBENZOYL-COA THIOESTERASE FAMILY MEMBER"/>
    <property type="match status" value="1"/>
</dbReference>
<evidence type="ECO:0000313" key="2">
    <source>
        <dbReference type="Proteomes" id="UP000245168"/>
    </source>
</evidence>
<evidence type="ECO:0000313" key="1">
    <source>
        <dbReference type="EMBL" id="PWE17772.1"/>
    </source>
</evidence>
<keyword evidence="2" id="KW-1185">Reference proteome</keyword>
<dbReference type="Gene3D" id="3.10.129.10">
    <property type="entry name" value="Hotdog Thioesterase"/>
    <property type="match status" value="1"/>
</dbReference>
<sequence>MSVFEHRRAIRFADMDPAGIVFYPRYFEMINETVEAWFREALDHGFDEMILKERFGVPLARIEVDFKTPGGLDDELVFRLTVERIGGASAALRIRALCGEEVRFEARLTIVYLDIDAHKPTPIPDGLRARMTDFLEEVER</sequence>
<protein>
    <submittedName>
        <fullName evidence="1">Thioesterase</fullName>
    </submittedName>
</protein>
<dbReference type="Pfam" id="PF13279">
    <property type="entry name" value="4HBT_2"/>
    <property type="match status" value="1"/>
</dbReference>
<organism evidence="1 2">
    <name type="scientific">Marinicauda salina</name>
    <dbReference type="NCBI Taxonomy" id="2135793"/>
    <lineage>
        <taxon>Bacteria</taxon>
        <taxon>Pseudomonadati</taxon>
        <taxon>Pseudomonadota</taxon>
        <taxon>Alphaproteobacteria</taxon>
        <taxon>Maricaulales</taxon>
        <taxon>Maricaulaceae</taxon>
        <taxon>Marinicauda</taxon>
    </lineage>
</organism>
<dbReference type="Proteomes" id="UP000245168">
    <property type="component" value="Unassembled WGS sequence"/>
</dbReference>
<comment type="caution">
    <text evidence="1">The sequence shown here is derived from an EMBL/GenBank/DDBJ whole genome shotgun (WGS) entry which is preliminary data.</text>
</comment>
<dbReference type="GO" id="GO:0047617">
    <property type="term" value="F:fatty acyl-CoA hydrolase activity"/>
    <property type="evidence" value="ECO:0007669"/>
    <property type="project" value="TreeGrafter"/>
</dbReference>
<dbReference type="SUPFAM" id="SSF54637">
    <property type="entry name" value="Thioesterase/thiol ester dehydrase-isomerase"/>
    <property type="match status" value="1"/>
</dbReference>
<accession>A0A2U2BUU1</accession>
<dbReference type="AlphaFoldDB" id="A0A2U2BUU1"/>
<dbReference type="EMBL" id="QEXV01000003">
    <property type="protein sequence ID" value="PWE17772.1"/>
    <property type="molecule type" value="Genomic_DNA"/>
</dbReference>
<gene>
    <name evidence="1" type="ORF">DDZ18_08960</name>
</gene>
<dbReference type="CDD" id="cd00586">
    <property type="entry name" value="4HBT"/>
    <property type="match status" value="1"/>
</dbReference>
<name>A0A2U2BUU1_9PROT</name>
<dbReference type="PANTHER" id="PTHR31793:SF24">
    <property type="entry name" value="LONG-CHAIN ACYL-COA THIOESTERASE FADM"/>
    <property type="match status" value="1"/>
</dbReference>
<dbReference type="OrthoDB" id="7204167at2"/>
<dbReference type="InterPro" id="IPR050563">
    <property type="entry name" value="4-hydroxybenzoyl-CoA_TE"/>
</dbReference>
<proteinExistence type="predicted"/>
<dbReference type="InterPro" id="IPR029069">
    <property type="entry name" value="HotDog_dom_sf"/>
</dbReference>
<reference evidence="2" key="1">
    <citation type="submission" date="2018-05" db="EMBL/GenBank/DDBJ databases">
        <authorList>
            <person name="Liu B.-T."/>
        </authorList>
    </citation>
    <scope>NUCLEOTIDE SEQUENCE [LARGE SCALE GENOMIC DNA]</scope>
    <source>
        <strain evidence="2">WD6-1</strain>
    </source>
</reference>
<dbReference type="RefSeq" id="WP_109253003.1">
    <property type="nucleotide sequence ID" value="NZ_QEXV01000003.1"/>
</dbReference>